<evidence type="ECO:0000313" key="3">
    <source>
        <dbReference type="Proteomes" id="UP000270342"/>
    </source>
</evidence>
<name>A0A494XSJ2_9BURK</name>
<feature type="transmembrane region" description="Helical" evidence="1">
    <location>
        <begin position="87"/>
        <end position="104"/>
    </location>
</feature>
<evidence type="ECO:0000256" key="1">
    <source>
        <dbReference type="SAM" id="Phobius"/>
    </source>
</evidence>
<dbReference type="AlphaFoldDB" id="A0A494XSJ2"/>
<keyword evidence="1" id="KW-1133">Transmembrane helix</keyword>
<gene>
    <name evidence="2" type="ORF">D7S86_15170</name>
</gene>
<reference evidence="2 3" key="1">
    <citation type="submission" date="2018-10" db="EMBL/GenBank/DDBJ databases">
        <title>Robbsia sp. DHC34, isolated from soil.</title>
        <authorList>
            <person name="Gao Z.-H."/>
            <person name="Qiu L.-H."/>
        </authorList>
    </citation>
    <scope>NUCLEOTIDE SEQUENCE [LARGE SCALE GENOMIC DNA]</scope>
    <source>
        <strain evidence="2 3">DHC34</strain>
    </source>
</reference>
<proteinExistence type="predicted"/>
<accession>A0A494XSJ2</accession>
<organism evidence="2 3">
    <name type="scientific">Pararobbsia silviterrae</name>
    <dbReference type="NCBI Taxonomy" id="1792498"/>
    <lineage>
        <taxon>Bacteria</taxon>
        <taxon>Pseudomonadati</taxon>
        <taxon>Pseudomonadota</taxon>
        <taxon>Betaproteobacteria</taxon>
        <taxon>Burkholderiales</taxon>
        <taxon>Burkholderiaceae</taxon>
        <taxon>Pararobbsia</taxon>
    </lineage>
</organism>
<sequence>MTSKVRLTARRIAHVRLDTLLLGAGGLSVAVGLAWWYIVFRPVLNATYLKYSDALTCVATTTDLCALAQALCLNQHFLGITRYSTSVFWMATALLGAGALASGWRSQHARVSVVERGRS</sequence>
<dbReference type="Proteomes" id="UP000270342">
    <property type="component" value="Unassembled WGS sequence"/>
</dbReference>
<keyword evidence="3" id="KW-1185">Reference proteome</keyword>
<protein>
    <submittedName>
        <fullName evidence="2">Uncharacterized protein</fullName>
    </submittedName>
</protein>
<comment type="caution">
    <text evidence="2">The sequence shown here is derived from an EMBL/GenBank/DDBJ whole genome shotgun (WGS) entry which is preliminary data.</text>
</comment>
<dbReference type="RefSeq" id="WP_121087687.1">
    <property type="nucleotide sequence ID" value="NZ_RBZU01000006.1"/>
</dbReference>
<keyword evidence="1" id="KW-0472">Membrane</keyword>
<keyword evidence="1" id="KW-0812">Transmembrane</keyword>
<feature type="transmembrane region" description="Helical" evidence="1">
    <location>
        <begin position="20"/>
        <end position="38"/>
    </location>
</feature>
<evidence type="ECO:0000313" key="2">
    <source>
        <dbReference type="EMBL" id="RKP53612.1"/>
    </source>
</evidence>
<dbReference type="EMBL" id="RBZU01000006">
    <property type="protein sequence ID" value="RKP53612.1"/>
    <property type="molecule type" value="Genomic_DNA"/>
</dbReference>